<reference evidence="3" key="1">
    <citation type="submission" date="2022-11" db="UniProtKB">
        <authorList>
            <consortium name="WormBaseParasite"/>
        </authorList>
    </citation>
    <scope>IDENTIFICATION</scope>
</reference>
<keyword evidence="2" id="KW-1185">Reference proteome</keyword>
<dbReference type="Proteomes" id="UP000887574">
    <property type="component" value="Unplaced"/>
</dbReference>
<dbReference type="SUPFAM" id="SSF82895">
    <property type="entry name" value="TSP-1 type 1 repeat"/>
    <property type="match status" value="1"/>
</dbReference>
<proteinExistence type="predicted"/>
<keyword evidence="1" id="KW-1133">Transmembrane helix</keyword>
<name>A0A915ELN6_9BILA</name>
<dbReference type="AlphaFoldDB" id="A0A915ELN6"/>
<accession>A0A915ELN6</accession>
<keyword evidence="1" id="KW-0812">Transmembrane</keyword>
<evidence type="ECO:0000313" key="2">
    <source>
        <dbReference type="Proteomes" id="UP000887574"/>
    </source>
</evidence>
<dbReference type="InterPro" id="IPR036383">
    <property type="entry name" value="TSP1_rpt_sf"/>
</dbReference>
<evidence type="ECO:0000256" key="1">
    <source>
        <dbReference type="SAM" id="Phobius"/>
    </source>
</evidence>
<keyword evidence="1" id="KW-0472">Membrane</keyword>
<protein>
    <submittedName>
        <fullName evidence="3">Uncharacterized protein</fullName>
    </submittedName>
</protein>
<feature type="transmembrane region" description="Helical" evidence="1">
    <location>
        <begin position="79"/>
        <end position="101"/>
    </location>
</feature>
<dbReference type="WBParaSite" id="jg8057">
    <property type="protein sequence ID" value="jg8057"/>
    <property type="gene ID" value="jg8057"/>
</dbReference>
<evidence type="ECO:0000313" key="3">
    <source>
        <dbReference type="WBParaSite" id="jg8057"/>
    </source>
</evidence>
<dbReference type="Gene3D" id="2.20.100.10">
    <property type="entry name" value="Thrombospondin type-1 (TSP1) repeat"/>
    <property type="match status" value="1"/>
</dbReference>
<organism evidence="2 3">
    <name type="scientific">Ditylenchus dipsaci</name>
    <dbReference type="NCBI Taxonomy" id="166011"/>
    <lineage>
        <taxon>Eukaryota</taxon>
        <taxon>Metazoa</taxon>
        <taxon>Ecdysozoa</taxon>
        <taxon>Nematoda</taxon>
        <taxon>Chromadorea</taxon>
        <taxon>Rhabditida</taxon>
        <taxon>Tylenchina</taxon>
        <taxon>Tylenchomorpha</taxon>
        <taxon>Sphaerularioidea</taxon>
        <taxon>Anguinidae</taxon>
        <taxon>Anguininae</taxon>
        <taxon>Ditylenchus</taxon>
    </lineage>
</organism>
<sequence>MASAKGVPSDATLLEKTWEEPVNDVDNIGEYTDSLSDISEEEDGQLLSRTRNPYFSTWLSRLRPLVRNKNVRVVSITNLVLLLINVILLLLLIALFVYTLVQLIMANKSSSVDKPCLFQWSEWSECSDPCSMNATHQPVKTRKVLLRHVRDVRTMVDTAPCNTYRCPQKLSQIGWRTNKNGQNFYPFIDVTDKNNYAAGKCYRIRDIPIGDYLIEIDTSELIKKEDCQKET</sequence>